<name>A0ABN3WC14_STRTU</name>
<keyword evidence="3" id="KW-1185">Reference proteome</keyword>
<proteinExistence type="predicted"/>
<dbReference type="EMBL" id="BAAAXZ010000001">
    <property type="protein sequence ID" value="GAA2907914.1"/>
    <property type="molecule type" value="Genomic_DNA"/>
</dbReference>
<dbReference type="Proteomes" id="UP001501102">
    <property type="component" value="Unassembled WGS sequence"/>
</dbReference>
<feature type="compositionally biased region" description="Gly residues" evidence="1">
    <location>
        <begin position="8"/>
        <end position="17"/>
    </location>
</feature>
<gene>
    <name evidence="2" type="ORF">GCM10020221_00020</name>
</gene>
<accession>A0ABN3WC14</accession>
<comment type="caution">
    <text evidence="2">The sequence shown here is derived from an EMBL/GenBank/DDBJ whole genome shotgun (WGS) entry which is preliminary data.</text>
</comment>
<feature type="region of interest" description="Disordered" evidence="1">
    <location>
        <begin position="131"/>
        <end position="161"/>
    </location>
</feature>
<evidence type="ECO:0000256" key="1">
    <source>
        <dbReference type="SAM" id="MobiDB-lite"/>
    </source>
</evidence>
<feature type="region of interest" description="Disordered" evidence="1">
    <location>
        <begin position="1"/>
        <end position="47"/>
    </location>
</feature>
<feature type="region of interest" description="Disordered" evidence="1">
    <location>
        <begin position="107"/>
        <end position="126"/>
    </location>
</feature>
<sequence>MMREMPHGGAGRAGGDAVGARRPEGVGDRGEGVGAQALGEGGGVRGAQGREGPVHLVLAAGLARHGAELGVAHEPVAQRGEREGLQDVLDDAERDALADDGQVACRGHGDDVGGVPGGPQGAQQAQAVAVGEVEVEQEELDGGSGRGTSWRRPPSGPRPRW</sequence>
<evidence type="ECO:0000313" key="2">
    <source>
        <dbReference type="EMBL" id="GAA2907914.1"/>
    </source>
</evidence>
<feature type="compositionally biased region" description="Basic and acidic residues" evidence="1">
    <location>
        <begin position="19"/>
        <end position="31"/>
    </location>
</feature>
<protein>
    <submittedName>
        <fullName evidence="2">Uncharacterized protein</fullName>
    </submittedName>
</protein>
<organism evidence="2 3">
    <name type="scientific">Streptomyces thioluteus</name>
    <dbReference type="NCBI Taxonomy" id="66431"/>
    <lineage>
        <taxon>Bacteria</taxon>
        <taxon>Bacillati</taxon>
        <taxon>Actinomycetota</taxon>
        <taxon>Actinomycetes</taxon>
        <taxon>Kitasatosporales</taxon>
        <taxon>Streptomycetaceae</taxon>
        <taxon>Streptomyces</taxon>
    </lineage>
</organism>
<evidence type="ECO:0000313" key="3">
    <source>
        <dbReference type="Proteomes" id="UP001501102"/>
    </source>
</evidence>
<reference evidence="2 3" key="1">
    <citation type="journal article" date="2019" name="Int. J. Syst. Evol. Microbiol.">
        <title>The Global Catalogue of Microorganisms (GCM) 10K type strain sequencing project: providing services to taxonomists for standard genome sequencing and annotation.</title>
        <authorList>
            <consortium name="The Broad Institute Genomics Platform"/>
            <consortium name="The Broad Institute Genome Sequencing Center for Infectious Disease"/>
            <person name="Wu L."/>
            <person name="Ma J."/>
        </authorList>
    </citation>
    <scope>NUCLEOTIDE SEQUENCE [LARGE SCALE GENOMIC DNA]</scope>
    <source>
        <strain evidence="2 3">JCM 4087</strain>
    </source>
</reference>